<dbReference type="InterPro" id="IPR050661">
    <property type="entry name" value="BglG_antiterminators"/>
</dbReference>
<protein>
    <submittedName>
        <fullName evidence="5">HTH domain-containing protein</fullName>
    </submittedName>
</protein>
<evidence type="ECO:0000313" key="5">
    <source>
        <dbReference type="EMBL" id="RGK37811.1"/>
    </source>
</evidence>
<dbReference type="Pfam" id="PF05043">
    <property type="entry name" value="Mga"/>
    <property type="match status" value="1"/>
</dbReference>
<proteinExistence type="predicted"/>
<dbReference type="GO" id="GO:0003700">
    <property type="term" value="F:DNA-binding transcription factor activity"/>
    <property type="evidence" value="ECO:0007669"/>
    <property type="project" value="InterPro"/>
</dbReference>
<dbReference type="InterPro" id="IPR036388">
    <property type="entry name" value="WH-like_DNA-bd_sf"/>
</dbReference>
<dbReference type="SUPFAM" id="SSF63520">
    <property type="entry name" value="PTS-regulatory domain, PRD"/>
    <property type="match status" value="1"/>
</dbReference>
<dbReference type="InterPro" id="IPR002178">
    <property type="entry name" value="PTS_EIIA_type-2_dom"/>
</dbReference>
<keyword evidence="2" id="KW-0804">Transcription</keyword>
<dbReference type="InterPro" id="IPR016152">
    <property type="entry name" value="PTrfase/Anion_transptr"/>
</dbReference>
<dbReference type="Gene3D" id="1.10.10.10">
    <property type="entry name" value="Winged helix-like DNA-binding domain superfamily/Winged helix DNA-binding domain"/>
    <property type="match status" value="2"/>
</dbReference>
<feature type="domain" description="PTS EIIA type-2" evidence="4">
    <location>
        <begin position="340"/>
        <end position="483"/>
    </location>
</feature>
<dbReference type="SUPFAM" id="SSF55804">
    <property type="entry name" value="Phoshotransferase/anion transport protein"/>
    <property type="match status" value="1"/>
</dbReference>
<dbReference type="EMBL" id="QSQN01000033">
    <property type="protein sequence ID" value="RGK37811.1"/>
    <property type="molecule type" value="Genomic_DNA"/>
</dbReference>
<dbReference type="Gene3D" id="3.40.930.10">
    <property type="entry name" value="Mannitol-specific EII, Chain A"/>
    <property type="match status" value="1"/>
</dbReference>
<evidence type="ECO:0000313" key="6">
    <source>
        <dbReference type="Proteomes" id="UP000260793"/>
    </source>
</evidence>
<organism evidence="5 6">
    <name type="scientific">[Ruminococcus] lactaris</name>
    <dbReference type="NCBI Taxonomy" id="46228"/>
    <lineage>
        <taxon>Bacteria</taxon>
        <taxon>Bacillati</taxon>
        <taxon>Bacillota</taxon>
        <taxon>Clostridia</taxon>
        <taxon>Lachnospirales</taxon>
        <taxon>Lachnospiraceae</taxon>
        <taxon>Mediterraneibacter</taxon>
    </lineage>
</organism>
<gene>
    <name evidence="5" type="ORF">DXD17_11350</name>
</gene>
<dbReference type="PANTHER" id="PTHR30185:SF18">
    <property type="entry name" value="TRANSCRIPTIONAL REGULATOR MTLR"/>
    <property type="match status" value="1"/>
</dbReference>
<reference evidence="5 6" key="1">
    <citation type="submission" date="2018-08" db="EMBL/GenBank/DDBJ databases">
        <title>A genome reference for cultivated species of the human gut microbiota.</title>
        <authorList>
            <person name="Zou Y."/>
            <person name="Xue W."/>
            <person name="Luo G."/>
        </authorList>
    </citation>
    <scope>NUCLEOTIDE SEQUENCE [LARGE SCALE GENOMIC DNA]</scope>
    <source>
        <strain evidence="5 6">TF11-7</strain>
    </source>
</reference>
<evidence type="ECO:0000256" key="1">
    <source>
        <dbReference type="ARBA" id="ARBA00023015"/>
    </source>
</evidence>
<dbReference type="Pfam" id="PF00359">
    <property type="entry name" value="PTS_EIIA_2"/>
    <property type="match status" value="1"/>
</dbReference>
<evidence type="ECO:0000259" key="3">
    <source>
        <dbReference type="PROSITE" id="PS51000"/>
    </source>
</evidence>
<accession>A0A3E4LJY4</accession>
<feature type="domain" description="HTH deoR-type" evidence="3">
    <location>
        <begin position="5"/>
        <end position="65"/>
    </location>
</feature>
<dbReference type="InterPro" id="IPR001034">
    <property type="entry name" value="DeoR_HTH"/>
</dbReference>
<evidence type="ECO:0000259" key="4">
    <source>
        <dbReference type="PROSITE" id="PS51094"/>
    </source>
</evidence>
<keyword evidence="1" id="KW-0805">Transcription regulation</keyword>
<dbReference type="SUPFAM" id="SSF46785">
    <property type="entry name" value="Winged helix' DNA-binding domain"/>
    <property type="match status" value="1"/>
</dbReference>
<dbReference type="InterPro" id="IPR036390">
    <property type="entry name" value="WH_DNA-bd_sf"/>
</dbReference>
<dbReference type="PANTHER" id="PTHR30185">
    <property type="entry name" value="CRYPTIC BETA-GLUCOSIDE BGL OPERON ANTITERMINATOR"/>
    <property type="match status" value="1"/>
</dbReference>
<dbReference type="InterPro" id="IPR007737">
    <property type="entry name" value="Mga_HTH"/>
</dbReference>
<evidence type="ECO:0000256" key="2">
    <source>
        <dbReference type="ARBA" id="ARBA00023163"/>
    </source>
</evidence>
<dbReference type="PROSITE" id="PS51000">
    <property type="entry name" value="HTH_DEOR_2"/>
    <property type="match status" value="1"/>
</dbReference>
<dbReference type="RefSeq" id="WP_117688481.1">
    <property type="nucleotide sequence ID" value="NZ_QSQN01000033.1"/>
</dbReference>
<dbReference type="AlphaFoldDB" id="A0A3E4LJY4"/>
<sequence>MKTVKKRTVSIIHELIGNEELMTLSELAEKFEVSQRTIRNDLKLINELLKEMDLGKIRLVGGRIICPSSFGQVLKAVPKDDLYTYKLSQEERIEIAASFLINTVEYITMSVIADNLVVSRSTVINDLSKIKAYIGQGNLKVLSHPNKGLRVEGKESDKRLFLMNIKGNGVEKEQKDIVESIVLKQLNLRTDSWQKIREILYEAVYLDQSRLREDSFEKIVLYLGIMIHRNQQGSYIEIQKRQPNSKYRMAQNILIQIAKEYFISHKEDEVQFLSELLICEKFSGYVSEKNEITRKEMKEQLDSAIYEAEILLKKSRRIVKGYFSQSAEIWEHYDTVELHHFLPASHIQLGVECQDWKEIVENMGRWMYERGYVEKRYVASMIENTEKNGPYIVVLSGFAIPHDGQGKGSIISGMYLVSLRRPIPFGVEKLDPVEFVCCFSAVDLKVHMKAFFSLISMFRNNTFKRKLRECKTSQDAAHLIEEYEFE</sequence>
<dbReference type="PROSITE" id="PS51094">
    <property type="entry name" value="PTS_EIIA_TYPE_2"/>
    <property type="match status" value="1"/>
</dbReference>
<dbReference type="Proteomes" id="UP000260793">
    <property type="component" value="Unassembled WGS sequence"/>
</dbReference>
<dbReference type="InterPro" id="IPR036634">
    <property type="entry name" value="PRD_sf"/>
</dbReference>
<name>A0A3E4LJY4_9FIRM</name>
<dbReference type="InterPro" id="IPR013196">
    <property type="entry name" value="HTH_11"/>
</dbReference>
<dbReference type="Pfam" id="PF08279">
    <property type="entry name" value="HTH_11"/>
    <property type="match status" value="1"/>
</dbReference>
<comment type="caution">
    <text evidence="5">The sequence shown here is derived from an EMBL/GenBank/DDBJ whole genome shotgun (WGS) entry which is preliminary data.</text>
</comment>